<dbReference type="Pfam" id="PF00059">
    <property type="entry name" value="Lectin_C"/>
    <property type="match status" value="1"/>
</dbReference>
<dbReference type="KEGG" id="ovr:110144650"/>
<dbReference type="OrthoDB" id="6133475at2759"/>
<gene>
    <name evidence="6" type="primary">KLRG1</name>
</gene>
<evidence type="ECO:0000256" key="2">
    <source>
        <dbReference type="ARBA" id="ARBA00022734"/>
    </source>
</evidence>
<dbReference type="RefSeq" id="XP_020760293.2">
    <property type="nucleotide sequence ID" value="XM_020904634.2"/>
</dbReference>
<dbReference type="PANTHER" id="PTHR47648">
    <property type="entry name" value="KILLER CELL LECTIN-LIKE RECEPTOR SUBFAMILY G MEMBER 1"/>
    <property type="match status" value="1"/>
</dbReference>
<keyword evidence="3" id="KW-1133">Transmembrane helix</keyword>
<dbReference type="FunCoup" id="A0A6J0YF55">
    <property type="interactions" value="6"/>
</dbReference>
<reference evidence="6" key="1">
    <citation type="submission" date="2025-08" db="UniProtKB">
        <authorList>
            <consortium name="RefSeq"/>
        </authorList>
    </citation>
    <scope>IDENTIFICATION</scope>
    <source>
        <tissue evidence="6">Tongue muscle</tissue>
    </source>
</reference>
<feature type="domain" description="C-type lectin" evidence="4">
    <location>
        <begin position="82"/>
        <end position="185"/>
    </location>
</feature>
<keyword evidence="3" id="KW-0472">Membrane</keyword>
<dbReference type="PANTHER" id="PTHR47648:SF1">
    <property type="entry name" value="KILLER CELL LECTIN-LIKE RECEPTOR SUBFAMILY G MEMBER 1"/>
    <property type="match status" value="1"/>
</dbReference>
<dbReference type="GO" id="GO:0030246">
    <property type="term" value="F:carbohydrate binding"/>
    <property type="evidence" value="ECO:0007669"/>
    <property type="project" value="UniProtKB-KW"/>
</dbReference>
<dbReference type="InterPro" id="IPR033992">
    <property type="entry name" value="NKR-like_CTLD"/>
</dbReference>
<comment type="subcellular location">
    <subcellularLocation>
        <location evidence="1">Membrane</location>
        <topology evidence="1">Single-pass membrane protein</topology>
    </subcellularLocation>
</comment>
<dbReference type="AlphaFoldDB" id="A0A6J0YF55"/>
<dbReference type="SUPFAM" id="SSF56436">
    <property type="entry name" value="C-type lectin-like"/>
    <property type="match status" value="1"/>
</dbReference>
<evidence type="ECO:0000256" key="1">
    <source>
        <dbReference type="ARBA" id="ARBA00004167"/>
    </source>
</evidence>
<keyword evidence="5" id="KW-1185">Reference proteome</keyword>
<dbReference type="Gene3D" id="3.10.100.10">
    <property type="entry name" value="Mannose-Binding Protein A, subunit A"/>
    <property type="match status" value="1"/>
</dbReference>
<dbReference type="InterPro" id="IPR001304">
    <property type="entry name" value="C-type_lectin-like"/>
</dbReference>
<evidence type="ECO:0000313" key="6">
    <source>
        <dbReference type="RefSeq" id="XP_020760293.2"/>
    </source>
</evidence>
<dbReference type="InterPro" id="IPR016187">
    <property type="entry name" value="CTDL_fold"/>
</dbReference>
<dbReference type="GO" id="GO:0016020">
    <property type="term" value="C:membrane"/>
    <property type="evidence" value="ECO:0007669"/>
    <property type="project" value="UniProtKB-SubCell"/>
</dbReference>
<proteinExistence type="predicted"/>
<evidence type="ECO:0000256" key="3">
    <source>
        <dbReference type="SAM" id="Phobius"/>
    </source>
</evidence>
<dbReference type="InParanoid" id="A0A6J0YF55"/>
<keyword evidence="2" id="KW-0430">Lectin</keyword>
<name>A0A6J0YF55_ODOVR</name>
<dbReference type="CDD" id="cd03593">
    <property type="entry name" value="CLECT_NK_receptors_like"/>
    <property type="match status" value="1"/>
</dbReference>
<protein>
    <submittedName>
        <fullName evidence="6">Killer cell lectin-like receptor subfamily G member 1 isoform X1</fullName>
    </submittedName>
</protein>
<dbReference type="SMART" id="SM00034">
    <property type="entry name" value="CLECT"/>
    <property type="match status" value="1"/>
</dbReference>
<organism evidence="5 6">
    <name type="scientific">Odocoileus virginianus</name>
    <name type="common">White-tailed deer</name>
    <dbReference type="NCBI Taxonomy" id="9874"/>
    <lineage>
        <taxon>Eukaryota</taxon>
        <taxon>Metazoa</taxon>
        <taxon>Chordata</taxon>
        <taxon>Craniata</taxon>
        <taxon>Vertebrata</taxon>
        <taxon>Euteleostomi</taxon>
        <taxon>Mammalia</taxon>
        <taxon>Eutheria</taxon>
        <taxon>Laurasiatheria</taxon>
        <taxon>Artiodactyla</taxon>
        <taxon>Ruminantia</taxon>
        <taxon>Pecora</taxon>
        <taxon>Cervidae</taxon>
        <taxon>Odocoileinae</taxon>
        <taxon>Odocoileus</taxon>
    </lineage>
</organism>
<dbReference type="GeneID" id="110144650"/>
<dbReference type="InterPro" id="IPR016186">
    <property type="entry name" value="C-type_lectin-like/link_sf"/>
</dbReference>
<dbReference type="Proteomes" id="UP001652640">
    <property type="component" value="Unplaced"/>
</dbReference>
<evidence type="ECO:0000259" key="4">
    <source>
        <dbReference type="PROSITE" id="PS50041"/>
    </source>
</evidence>
<keyword evidence="3" id="KW-0812">Transmembrane</keyword>
<dbReference type="PROSITE" id="PS50041">
    <property type="entry name" value="C_TYPE_LECTIN_2"/>
    <property type="match status" value="1"/>
</dbReference>
<feature type="transmembrane region" description="Helical" evidence="3">
    <location>
        <begin position="37"/>
        <end position="60"/>
    </location>
</feature>
<sequence>MTDNVTYSVIKSPAEPQAQKDDRRQQKASSSRSPRSYHVTIALGLLSIILASMLLLQWILYRGSKFSTCAGCPHCPDFWMGYGDHCYYFSVEKRSWNSSLEFCLAKDANLFMCKDQKEMIQLQIFLSQEYYWIGLRNSSGWRWEDGSALNTSRIASNSLVQKCGTIGKGGLQASSCEVQLPWVCKKVQEPCWRRDKEVLSYMERGATPEVQESQWNLRINPVPAPISLQFHERTVAGPSEEPPEEAQSIHETVKYNKIVAF</sequence>
<dbReference type="InterPro" id="IPR042190">
    <property type="entry name" value="KLRG1"/>
</dbReference>
<accession>A0A6J0YF55</accession>
<evidence type="ECO:0000313" key="5">
    <source>
        <dbReference type="Proteomes" id="UP001652640"/>
    </source>
</evidence>